<dbReference type="EMBL" id="JAUSVS010000005">
    <property type="protein sequence ID" value="MDQ0464936.1"/>
    <property type="molecule type" value="Genomic_DNA"/>
</dbReference>
<proteinExistence type="predicted"/>
<evidence type="ECO:0000256" key="3">
    <source>
        <dbReference type="ARBA" id="ARBA00023237"/>
    </source>
</evidence>
<evidence type="ECO:0000313" key="8">
    <source>
        <dbReference type="Proteomes" id="UP001228905"/>
    </source>
</evidence>
<dbReference type="Proteomes" id="UP001228905">
    <property type="component" value="Unassembled WGS sequence"/>
</dbReference>
<dbReference type="InterPro" id="IPR036737">
    <property type="entry name" value="OmpA-like_sf"/>
</dbReference>
<keyword evidence="3" id="KW-0998">Cell outer membrane</keyword>
<feature type="signal peptide" evidence="5">
    <location>
        <begin position="1"/>
        <end position="24"/>
    </location>
</feature>
<evidence type="ECO:0000256" key="5">
    <source>
        <dbReference type="SAM" id="SignalP"/>
    </source>
</evidence>
<keyword evidence="8" id="KW-1185">Reference proteome</keyword>
<keyword evidence="5" id="KW-0732">Signal</keyword>
<dbReference type="Gene3D" id="3.30.1330.60">
    <property type="entry name" value="OmpA-like domain"/>
    <property type="match status" value="1"/>
</dbReference>
<dbReference type="SUPFAM" id="SSF103088">
    <property type="entry name" value="OmpA-like"/>
    <property type="match status" value="1"/>
</dbReference>
<evidence type="ECO:0000313" key="7">
    <source>
        <dbReference type="EMBL" id="MDQ0464936.1"/>
    </source>
</evidence>
<dbReference type="PRINTS" id="PR01021">
    <property type="entry name" value="OMPADOMAIN"/>
</dbReference>
<dbReference type="InterPro" id="IPR006664">
    <property type="entry name" value="OMP_bac"/>
</dbReference>
<comment type="subcellular location">
    <subcellularLocation>
        <location evidence="1">Cell outer membrane</location>
    </subcellularLocation>
</comment>
<dbReference type="InterPro" id="IPR050330">
    <property type="entry name" value="Bact_OuterMem_StrucFunc"/>
</dbReference>
<name>A0ABU0ISE5_9CAUL</name>
<protein>
    <submittedName>
        <fullName evidence="7">Outer membrane protein OmpA-like peptidoglycan-associated protein</fullName>
    </submittedName>
</protein>
<organism evidence="7 8">
    <name type="scientific">Caulobacter ginsengisoli</name>
    <dbReference type="NCBI Taxonomy" id="400775"/>
    <lineage>
        <taxon>Bacteria</taxon>
        <taxon>Pseudomonadati</taxon>
        <taxon>Pseudomonadota</taxon>
        <taxon>Alphaproteobacteria</taxon>
        <taxon>Caulobacterales</taxon>
        <taxon>Caulobacteraceae</taxon>
        <taxon>Caulobacter</taxon>
    </lineage>
</organism>
<dbReference type="Pfam" id="PF00691">
    <property type="entry name" value="OmpA"/>
    <property type="match status" value="1"/>
</dbReference>
<evidence type="ECO:0000256" key="2">
    <source>
        <dbReference type="ARBA" id="ARBA00023136"/>
    </source>
</evidence>
<evidence type="ECO:0000256" key="4">
    <source>
        <dbReference type="PROSITE-ProRule" id="PRU00473"/>
    </source>
</evidence>
<dbReference type="RefSeq" id="WP_307349954.1">
    <property type="nucleotide sequence ID" value="NZ_JAUSVS010000005.1"/>
</dbReference>
<gene>
    <name evidence="7" type="ORF">QO010_002720</name>
</gene>
<reference evidence="7 8" key="1">
    <citation type="submission" date="2023-07" db="EMBL/GenBank/DDBJ databases">
        <title>Genomic Encyclopedia of Type Strains, Phase IV (KMG-IV): sequencing the most valuable type-strain genomes for metagenomic binning, comparative biology and taxonomic classification.</title>
        <authorList>
            <person name="Goeker M."/>
        </authorList>
    </citation>
    <scope>NUCLEOTIDE SEQUENCE [LARGE SCALE GENOMIC DNA]</scope>
    <source>
        <strain evidence="7 8">DSM 18695</strain>
    </source>
</reference>
<comment type="caution">
    <text evidence="7">The sequence shown here is derived from an EMBL/GenBank/DDBJ whole genome shotgun (WGS) entry which is preliminary data.</text>
</comment>
<keyword evidence="2 4" id="KW-0472">Membrane</keyword>
<feature type="domain" description="OmpA-like" evidence="6">
    <location>
        <begin position="128"/>
        <end position="245"/>
    </location>
</feature>
<feature type="chain" id="PRO_5046352722" evidence="5">
    <location>
        <begin position="25"/>
        <end position="246"/>
    </location>
</feature>
<evidence type="ECO:0000256" key="1">
    <source>
        <dbReference type="ARBA" id="ARBA00004442"/>
    </source>
</evidence>
<evidence type="ECO:0000259" key="6">
    <source>
        <dbReference type="PROSITE" id="PS51123"/>
    </source>
</evidence>
<dbReference type="CDD" id="cd07185">
    <property type="entry name" value="OmpA_C-like"/>
    <property type="match status" value="1"/>
</dbReference>
<sequence>MRRSSILSTTALIGGLFCASLGQAQILGGGGVVGGVTGGITGPVTGGVSGTVGGQVYAPSVRTPRVRVPRVTAPVSVPATVDVRRQRAIVAAGVTPVPVGQTEIYMDRQYEVLQGELVGTGVNIRREGQAIILEMPGDVTFAFNKAGIRPRFVPVLNAVVRILNDYPATFVDISGHTDSIGSDAYNQVLSERRADAVADYLARGQAMPVRMNVIGEGEREPIASNATIEGRAANRRVEIVLRAVEG</sequence>
<dbReference type="PANTHER" id="PTHR30329">
    <property type="entry name" value="STATOR ELEMENT OF FLAGELLAR MOTOR COMPLEX"/>
    <property type="match status" value="1"/>
</dbReference>
<dbReference type="PROSITE" id="PS51123">
    <property type="entry name" value="OMPA_2"/>
    <property type="match status" value="1"/>
</dbReference>
<dbReference type="PANTHER" id="PTHR30329:SF21">
    <property type="entry name" value="LIPOPROTEIN YIAD-RELATED"/>
    <property type="match status" value="1"/>
</dbReference>
<dbReference type="InterPro" id="IPR006665">
    <property type="entry name" value="OmpA-like"/>
</dbReference>
<accession>A0ABU0ISE5</accession>